<sequence length="180" mass="20627">MLTGKWTPMNKDVCKFNAIYDQTTALSGENDEKLYTRVLTLFRDQNNVEFRHRSAWLFLKDKYKWQNPESTQARRTRGQLTEDEPEMFRDDVIPRPSGAPRKTKSQRSSASSSAISSSSKNRVTDLMQEQILIDREAKKESMDCELAARLAVCEIQKRNEDLKILTFDTTGMLPGGTANI</sequence>
<evidence type="ECO:0000256" key="1">
    <source>
        <dbReference type="SAM" id="MobiDB-lite"/>
    </source>
</evidence>
<reference evidence="2" key="1">
    <citation type="journal article" date="2022" name="Int. J. Mol. Sci.">
        <title>Draft Genome of Tanacetum Coccineum: Genomic Comparison of Closely Related Tanacetum-Family Plants.</title>
        <authorList>
            <person name="Yamashiro T."/>
            <person name="Shiraishi A."/>
            <person name="Nakayama K."/>
            <person name="Satake H."/>
        </authorList>
    </citation>
    <scope>NUCLEOTIDE SEQUENCE</scope>
</reference>
<proteinExistence type="predicted"/>
<comment type="caution">
    <text evidence="2">The sequence shown here is derived from an EMBL/GenBank/DDBJ whole genome shotgun (WGS) entry which is preliminary data.</text>
</comment>
<evidence type="ECO:0000313" key="3">
    <source>
        <dbReference type="Proteomes" id="UP001151760"/>
    </source>
</evidence>
<organism evidence="2 3">
    <name type="scientific">Tanacetum coccineum</name>
    <dbReference type="NCBI Taxonomy" id="301880"/>
    <lineage>
        <taxon>Eukaryota</taxon>
        <taxon>Viridiplantae</taxon>
        <taxon>Streptophyta</taxon>
        <taxon>Embryophyta</taxon>
        <taxon>Tracheophyta</taxon>
        <taxon>Spermatophyta</taxon>
        <taxon>Magnoliopsida</taxon>
        <taxon>eudicotyledons</taxon>
        <taxon>Gunneridae</taxon>
        <taxon>Pentapetalae</taxon>
        <taxon>asterids</taxon>
        <taxon>campanulids</taxon>
        <taxon>Asterales</taxon>
        <taxon>Asteraceae</taxon>
        <taxon>Asteroideae</taxon>
        <taxon>Anthemideae</taxon>
        <taxon>Anthemidinae</taxon>
        <taxon>Tanacetum</taxon>
    </lineage>
</organism>
<keyword evidence="3" id="KW-1185">Reference proteome</keyword>
<evidence type="ECO:0008006" key="4">
    <source>
        <dbReference type="Google" id="ProtNLM"/>
    </source>
</evidence>
<evidence type="ECO:0000313" key="2">
    <source>
        <dbReference type="EMBL" id="GJT68088.1"/>
    </source>
</evidence>
<dbReference type="Proteomes" id="UP001151760">
    <property type="component" value="Unassembled WGS sequence"/>
</dbReference>
<feature type="region of interest" description="Disordered" evidence="1">
    <location>
        <begin position="68"/>
        <end position="122"/>
    </location>
</feature>
<gene>
    <name evidence="2" type="ORF">Tco_1019568</name>
</gene>
<reference evidence="2" key="2">
    <citation type="submission" date="2022-01" db="EMBL/GenBank/DDBJ databases">
        <authorList>
            <person name="Yamashiro T."/>
            <person name="Shiraishi A."/>
            <person name="Satake H."/>
            <person name="Nakayama K."/>
        </authorList>
    </citation>
    <scope>NUCLEOTIDE SEQUENCE</scope>
</reference>
<name>A0ABQ5FYR5_9ASTR</name>
<feature type="compositionally biased region" description="Low complexity" evidence="1">
    <location>
        <begin position="108"/>
        <end position="119"/>
    </location>
</feature>
<dbReference type="PANTHER" id="PTHR45023">
    <property type="match status" value="1"/>
</dbReference>
<dbReference type="EMBL" id="BQNB010017867">
    <property type="protein sequence ID" value="GJT68088.1"/>
    <property type="molecule type" value="Genomic_DNA"/>
</dbReference>
<protein>
    <recommendedName>
        <fullName evidence="4">No apical meristem-associated C-terminal domain-containing protein</fullName>
    </recommendedName>
</protein>
<dbReference type="PANTHER" id="PTHR45023:SF4">
    <property type="entry name" value="GLYCINE-RICH PROTEIN-RELATED"/>
    <property type="match status" value="1"/>
</dbReference>
<accession>A0ABQ5FYR5</accession>